<dbReference type="Gene3D" id="3.30.160.60">
    <property type="entry name" value="Classic Zinc Finger"/>
    <property type="match status" value="2"/>
</dbReference>
<feature type="domain" description="C2H2-type" evidence="10">
    <location>
        <begin position="70"/>
        <end position="92"/>
    </location>
</feature>
<keyword evidence="11" id="KW-0326">Glycosidase</keyword>
<dbReference type="FunFam" id="3.30.160.60:FF:000554">
    <property type="entry name" value="protein indeterminate-domain 12-like"/>
    <property type="match status" value="1"/>
</dbReference>
<proteinExistence type="predicted"/>
<evidence type="ECO:0000256" key="7">
    <source>
        <dbReference type="ARBA" id="ARBA00023163"/>
    </source>
</evidence>
<sequence>MAASSSSAAFFGMREEDQKQQHSTTPTSSTAPTAPPPPPPKKRRNQPGTPYPDAEVIALSPKTLMATNRFLCEVCNKGFQREQNLQLHRRGHNLPWKLRQKTTKEVKRKVYLCPEPTCVHHDPSRALGDLTGIKKHYSRKHGEKKYKCEKCSKKYAVQSDWKAHSKTCGTREYRCDCGTLFSRRDSFITHRAFCDALAQESARHPSSLSTIGGHLYGSSNMNLGLSQMGPQISSIQDQNQPSTNNILRLGGGRSGQFDNLIVPNIGSAFRPAQSMPFFMPESNQDYSEENQTQHGLLSNKPFQGLIQLSDLQNNTNNPSSAANIFNLSFFSNSSIDNNNNNNANNSNTNLSSSSFLFPNQFNNGHASGDIMGNQITSGNIPSLYSSSVQNNNVNVPSHMSATALLQKAAQMGSTTSNNSASLLRGFGSSSSSGTKSDRPLVAGNFGGVFGDNNENNIHDLMNSLAGGGSTIFGGGSGGVSAYGGHEQENTYGGYNANRPSFGDMDQPNKVHQINLSVSGGSSDRLTRDFLGVGEIVRSMSGGYNIDMSSLDSDRKTAPKSQSLGDGNFQ</sequence>
<dbReference type="PROSITE" id="PS00028">
    <property type="entry name" value="ZINC_FINGER_C2H2_1"/>
    <property type="match status" value="1"/>
</dbReference>
<dbReference type="EMBL" id="GHES01028105">
    <property type="protein sequence ID" value="MPA58664.1"/>
    <property type="molecule type" value="Transcribed_RNA"/>
</dbReference>
<evidence type="ECO:0000256" key="8">
    <source>
        <dbReference type="PROSITE-ProRule" id="PRU00042"/>
    </source>
</evidence>
<keyword evidence="5" id="KW-0805">Transcription regulation</keyword>
<dbReference type="Pfam" id="PF22995">
    <property type="entry name" value="C2CH-3rd_BIRD-IDD"/>
    <property type="match status" value="1"/>
</dbReference>
<dbReference type="GO" id="GO:0008270">
    <property type="term" value="F:zinc ion binding"/>
    <property type="evidence" value="ECO:0007669"/>
    <property type="project" value="UniProtKB-KW"/>
</dbReference>
<dbReference type="SUPFAM" id="SSF57667">
    <property type="entry name" value="beta-beta-alpha zinc fingers"/>
    <property type="match status" value="1"/>
</dbReference>
<dbReference type="FunFam" id="3.30.160.60:FF:000131">
    <property type="entry name" value="protein indeterminate-domain 5, chloroplastic-like"/>
    <property type="match status" value="1"/>
</dbReference>
<reference evidence="11" key="1">
    <citation type="submission" date="2019-08" db="EMBL/GenBank/DDBJ databases">
        <title>Reference gene set and small RNA set construction with multiple tissues from Davidia involucrata Baill.</title>
        <authorList>
            <person name="Yang H."/>
            <person name="Zhou C."/>
            <person name="Li G."/>
            <person name="Wang J."/>
            <person name="Gao P."/>
            <person name="Wang M."/>
            <person name="Wang R."/>
            <person name="Zhao Y."/>
        </authorList>
    </citation>
    <scope>NUCLEOTIDE SEQUENCE</scope>
    <source>
        <tissue evidence="11">Mixed with DoveR01_LX</tissue>
    </source>
</reference>
<dbReference type="GO" id="GO:0003677">
    <property type="term" value="F:DNA binding"/>
    <property type="evidence" value="ECO:0007669"/>
    <property type="project" value="UniProtKB-KW"/>
</dbReference>
<keyword evidence="7" id="KW-0804">Transcription</keyword>
<evidence type="ECO:0000256" key="9">
    <source>
        <dbReference type="SAM" id="MobiDB-lite"/>
    </source>
</evidence>
<feature type="region of interest" description="Disordered" evidence="9">
    <location>
        <begin position="1"/>
        <end position="54"/>
    </location>
</feature>
<dbReference type="Pfam" id="PF00096">
    <property type="entry name" value="zf-C2H2"/>
    <property type="match status" value="1"/>
</dbReference>
<dbReference type="InterPro" id="IPR031140">
    <property type="entry name" value="IDD1-16"/>
</dbReference>
<gene>
    <name evidence="11" type="ORF">Din_028105</name>
</gene>
<evidence type="ECO:0000256" key="4">
    <source>
        <dbReference type="ARBA" id="ARBA00022833"/>
    </source>
</evidence>
<accession>A0A5B7AQH2</accession>
<name>A0A5B7AQH2_DAVIN</name>
<dbReference type="Pfam" id="PF22992">
    <property type="entry name" value="C2CH-4th_BIRD-IDD"/>
    <property type="match status" value="1"/>
</dbReference>
<dbReference type="InterPro" id="IPR055186">
    <property type="entry name" value="C2H2-2nd_BIRD-IDD"/>
</dbReference>
<keyword evidence="2" id="KW-0677">Repeat</keyword>
<evidence type="ECO:0000313" key="11">
    <source>
        <dbReference type="EMBL" id="MPA58664.1"/>
    </source>
</evidence>
<evidence type="ECO:0000256" key="1">
    <source>
        <dbReference type="ARBA" id="ARBA00022723"/>
    </source>
</evidence>
<protein>
    <submittedName>
        <fullName evidence="11">Putative zinc finger protein MAGPIE isoform X1</fullName>
        <ecNumber evidence="11">3.2.1.23</ecNumber>
    </submittedName>
</protein>
<keyword evidence="1" id="KW-0479">Metal-binding</keyword>
<dbReference type="GO" id="GO:0005634">
    <property type="term" value="C:nucleus"/>
    <property type="evidence" value="ECO:0007669"/>
    <property type="project" value="TreeGrafter"/>
</dbReference>
<evidence type="ECO:0000256" key="2">
    <source>
        <dbReference type="ARBA" id="ARBA00022737"/>
    </source>
</evidence>
<dbReference type="AlphaFoldDB" id="A0A5B7AQH2"/>
<dbReference type="InterPro" id="IPR055185">
    <property type="entry name" value="C2CH-4th_BIRD-IDD"/>
</dbReference>
<dbReference type="EC" id="3.2.1.23" evidence="11"/>
<keyword evidence="3 8" id="KW-0863">Zinc-finger</keyword>
<dbReference type="Pfam" id="PF22996">
    <property type="entry name" value="C2H2-2nd_BIRD-IDD"/>
    <property type="match status" value="1"/>
</dbReference>
<dbReference type="PANTHER" id="PTHR10593">
    <property type="entry name" value="SERINE/THREONINE-PROTEIN KINASE RIO"/>
    <property type="match status" value="1"/>
</dbReference>
<evidence type="ECO:0000256" key="3">
    <source>
        <dbReference type="ARBA" id="ARBA00022771"/>
    </source>
</evidence>
<dbReference type="PROSITE" id="PS50157">
    <property type="entry name" value="ZINC_FINGER_C2H2_2"/>
    <property type="match status" value="1"/>
</dbReference>
<dbReference type="InterPro" id="IPR013087">
    <property type="entry name" value="Znf_C2H2_type"/>
</dbReference>
<dbReference type="GO" id="GO:0003700">
    <property type="term" value="F:DNA-binding transcription factor activity"/>
    <property type="evidence" value="ECO:0007669"/>
    <property type="project" value="TreeGrafter"/>
</dbReference>
<keyword evidence="6" id="KW-0238">DNA-binding</keyword>
<dbReference type="GO" id="GO:0004565">
    <property type="term" value="F:beta-galactosidase activity"/>
    <property type="evidence" value="ECO:0007669"/>
    <property type="project" value="UniProtKB-EC"/>
</dbReference>
<dbReference type="PANTHER" id="PTHR10593:SF214">
    <property type="entry name" value="PROTEIN INDETERMINATE-DOMAIN 5, CHLOROPLASTIC"/>
    <property type="match status" value="1"/>
</dbReference>
<keyword evidence="4" id="KW-0862">Zinc</keyword>
<evidence type="ECO:0000256" key="5">
    <source>
        <dbReference type="ARBA" id="ARBA00023015"/>
    </source>
</evidence>
<feature type="compositionally biased region" description="Low complexity" evidence="9">
    <location>
        <begin position="23"/>
        <end position="32"/>
    </location>
</feature>
<evidence type="ECO:0000259" key="10">
    <source>
        <dbReference type="PROSITE" id="PS50157"/>
    </source>
</evidence>
<evidence type="ECO:0000256" key="6">
    <source>
        <dbReference type="ARBA" id="ARBA00023125"/>
    </source>
</evidence>
<feature type="region of interest" description="Disordered" evidence="9">
    <location>
        <begin position="547"/>
        <end position="569"/>
    </location>
</feature>
<dbReference type="InterPro" id="IPR055187">
    <property type="entry name" value="C2CH-3rd_BIRD-IDD"/>
</dbReference>
<dbReference type="InterPro" id="IPR036236">
    <property type="entry name" value="Znf_C2H2_sf"/>
</dbReference>
<feature type="compositionally biased region" description="Polar residues" evidence="9">
    <location>
        <begin position="558"/>
        <end position="569"/>
    </location>
</feature>
<organism evidence="11">
    <name type="scientific">Davidia involucrata</name>
    <name type="common">Dove tree</name>
    <dbReference type="NCBI Taxonomy" id="16924"/>
    <lineage>
        <taxon>Eukaryota</taxon>
        <taxon>Viridiplantae</taxon>
        <taxon>Streptophyta</taxon>
        <taxon>Embryophyta</taxon>
        <taxon>Tracheophyta</taxon>
        <taxon>Spermatophyta</taxon>
        <taxon>Magnoliopsida</taxon>
        <taxon>eudicotyledons</taxon>
        <taxon>Gunneridae</taxon>
        <taxon>Pentapetalae</taxon>
        <taxon>asterids</taxon>
        <taxon>Cornales</taxon>
        <taxon>Nyssaceae</taxon>
        <taxon>Davidia</taxon>
    </lineage>
</organism>
<dbReference type="SMART" id="SM00355">
    <property type="entry name" value="ZnF_C2H2"/>
    <property type="match status" value="3"/>
</dbReference>
<keyword evidence="11" id="KW-0378">Hydrolase</keyword>